<accession>A0A7X0J0F5</accession>
<keyword evidence="1" id="KW-0285">Flavoprotein</keyword>
<protein>
    <submittedName>
        <fullName evidence="5">Thioredoxin reductase</fullName>
    </submittedName>
</protein>
<dbReference type="PANTHER" id="PTHR48105">
    <property type="entry name" value="THIOREDOXIN REDUCTASE 1-RELATED-RELATED"/>
    <property type="match status" value="1"/>
</dbReference>
<dbReference type="EMBL" id="JACHCC010000002">
    <property type="protein sequence ID" value="MBB6498820.1"/>
    <property type="molecule type" value="Genomic_DNA"/>
</dbReference>
<keyword evidence="2" id="KW-0560">Oxidoreductase</keyword>
<keyword evidence="3" id="KW-0812">Transmembrane</keyword>
<keyword evidence="3" id="KW-0472">Membrane</keyword>
<name>A0A7X0J0F5_9SPHI</name>
<dbReference type="Proteomes" id="UP000521017">
    <property type="component" value="Unassembled WGS sequence"/>
</dbReference>
<evidence type="ECO:0000256" key="3">
    <source>
        <dbReference type="SAM" id="Phobius"/>
    </source>
</evidence>
<organism evidence="5 6">
    <name type="scientific">Pedobacter cryoconitis</name>
    <dbReference type="NCBI Taxonomy" id="188932"/>
    <lineage>
        <taxon>Bacteria</taxon>
        <taxon>Pseudomonadati</taxon>
        <taxon>Bacteroidota</taxon>
        <taxon>Sphingobacteriia</taxon>
        <taxon>Sphingobacteriales</taxon>
        <taxon>Sphingobacteriaceae</taxon>
        <taxon>Pedobacter</taxon>
    </lineage>
</organism>
<dbReference type="GO" id="GO:0016491">
    <property type="term" value="F:oxidoreductase activity"/>
    <property type="evidence" value="ECO:0007669"/>
    <property type="project" value="UniProtKB-KW"/>
</dbReference>
<dbReference type="InterPro" id="IPR023753">
    <property type="entry name" value="FAD/NAD-binding_dom"/>
</dbReference>
<dbReference type="PRINTS" id="PR00368">
    <property type="entry name" value="FADPNR"/>
</dbReference>
<dbReference type="RefSeq" id="WP_184623281.1">
    <property type="nucleotide sequence ID" value="NZ_JACHCC010000002.1"/>
</dbReference>
<dbReference type="AlphaFoldDB" id="A0A7X0J0F5"/>
<sequence>MTNSANTVQGAAALTFDVIIIGGSYAGLSAAMALGRSLRKVLIIDSNLPCNRQTPHSHNFITRDGEKPADISKKAKTQVLKYETVSFHEDHVVEVHKNEELFEVKTWSEVTFSAKKVLFATGLKDLMPSTDGFTDCWGISIIHCPYCHGYEFRNQTTGILANGDMAFHYAQLVTNLTPKLTIFTDGPATFNAEQNKLLKKNNIRVEQQKIKAFIHQNGHLSAVLLQDGSEHLLNAIYTTPPFEQHCKIPVELGCELTDRGLLKVDDFQQTTIPGLYACGDNSAMRSVSVAVSTGSVAGAAMNMALCAAVFKD</sequence>
<reference evidence="5 6" key="1">
    <citation type="submission" date="2020-08" db="EMBL/GenBank/DDBJ databases">
        <title>Genomic Encyclopedia of Type Strains, Phase IV (KMG-V): Genome sequencing to study the core and pangenomes of soil and plant-associated prokaryotes.</title>
        <authorList>
            <person name="Whitman W."/>
        </authorList>
    </citation>
    <scope>NUCLEOTIDE SEQUENCE [LARGE SCALE GENOMIC DNA]</scope>
    <source>
        <strain evidence="5 6">M2T3</strain>
    </source>
</reference>
<evidence type="ECO:0000313" key="5">
    <source>
        <dbReference type="EMBL" id="MBB6498820.1"/>
    </source>
</evidence>
<feature type="domain" description="FAD/NAD(P)-binding" evidence="4">
    <location>
        <begin position="16"/>
        <end position="294"/>
    </location>
</feature>
<evidence type="ECO:0000259" key="4">
    <source>
        <dbReference type="Pfam" id="PF07992"/>
    </source>
</evidence>
<dbReference type="InterPro" id="IPR036188">
    <property type="entry name" value="FAD/NAD-bd_sf"/>
</dbReference>
<dbReference type="Gene3D" id="3.50.50.60">
    <property type="entry name" value="FAD/NAD(P)-binding domain"/>
    <property type="match status" value="2"/>
</dbReference>
<evidence type="ECO:0000313" key="6">
    <source>
        <dbReference type="Proteomes" id="UP000521017"/>
    </source>
</evidence>
<dbReference type="Pfam" id="PF07992">
    <property type="entry name" value="Pyr_redox_2"/>
    <property type="match status" value="1"/>
</dbReference>
<dbReference type="PRINTS" id="PR00469">
    <property type="entry name" value="PNDRDTASEII"/>
</dbReference>
<keyword evidence="3" id="KW-1133">Transmembrane helix</keyword>
<proteinExistence type="predicted"/>
<gene>
    <name evidence="5" type="ORF">HDF25_000957</name>
</gene>
<dbReference type="InterPro" id="IPR050097">
    <property type="entry name" value="Ferredoxin-NADP_redctase_2"/>
</dbReference>
<feature type="transmembrane region" description="Helical" evidence="3">
    <location>
        <begin position="12"/>
        <end position="34"/>
    </location>
</feature>
<evidence type="ECO:0000256" key="2">
    <source>
        <dbReference type="ARBA" id="ARBA00023002"/>
    </source>
</evidence>
<comment type="caution">
    <text evidence="5">The sequence shown here is derived from an EMBL/GenBank/DDBJ whole genome shotgun (WGS) entry which is preliminary data.</text>
</comment>
<evidence type="ECO:0000256" key="1">
    <source>
        <dbReference type="ARBA" id="ARBA00022630"/>
    </source>
</evidence>
<dbReference type="SUPFAM" id="SSF51905">
    <property type="entry name" value="FAD/NAD(P)-binding domain"/>
    <property type="match status" value="1"/>
</dbReference>